<sequence length="94" mass="10801">MLYFNIFFELLYFFVSICYKKVSALLEINISVVFKYFIGMLVKLYALFCDFAVHFCSPLHSHPCTAPACGAAAYIVLFNNNYVFDSFFCQIVSS</sequence>
<dbReference type="EMBL" id="VSSQ01010136">
    <property type="protein sequence ID" value="MPM43521.1"/>
    <property type="molecule type" value="Genomic_DNA"/>
</dbReference>
<gene>
    <name evidence="1" type="ORF">SDC9_90198</name>
</gene>
<evidence type="ECO:0000313" key="1">
    <source>
        <dbReference type="EMBL" id="MPM43521.1"/>
    </source>
</evidence>
<protein>
    <submittedName>
        <fullName evidence="1">Uncharacterized protein</fullName>
    </submittedName>
</protein>
<organism evidence="1">
    <name type="scientific">bioreactor metagenome</name>
    <dbReference type="NCBI Taxonomy" id="1076179"/>
    <lineage>
        <taxon>unclassified sequences</taxon>
        <taxon>metagenomes</taxon>
        <taxon>ecological metagenomes</taxon>
    </lineage>
</organism>
<name>A0A644ZUF1_9ZZZZ</name>
<reference evidence="1" key="1">
    <citation type="submission" date="2019-08" db="EMBL/GenBank/DDBJ databases">
        <authorList>
            <person name="Kucharzyk K."/>
            <person name="Murdoch R.W."/>
            <person name="Higgins S."/>
            <person name="Loffler F."/>
        </authorList>
    </citation>
    <scope>NUCLEOTIDE SEQUENCE</scope>
</reference>
<comment type="caution">
    <text evidence="1">The sequence shown here is derived from an EMBL/GenBank/DDBJ whole genome shotgun (WGS) entry which is preliminary data.</text>
</comment>
<proteinExistence type="predicted"/>
<accession>A0A644ZUF1</accession>
<dbReference type="AlphaFoldDB" id="A0A644ZUF1"/>